<comment type="caution">
    <text evidence="2">The sequence shown here is derived from an EMBL/GenBank/DDBJ whole genome shotgun (WGS) entry which is preliminary data.</text>
</comment>
<proteinExistence type="predicted"/>
<protein>
    <submittedName>
        <fullName evidence="2">Uncharacterized protein</fullName>
    </submittedName>
</protein>
<evidence type="ECO:0000313" key="2">
    <source>
        <dbReference type="EMBL" id="TNN61165.1"/>
    </source>
</evidence>
<sequence>MWTWALRPHRCDGGQPAIVLQRHSHIRRVDAHMHATEATPTSLCDLATPAPQPDLYSPPTTSTTLTTPLMHPSPSSLQRKPWKHGTKANQEPRTKNQEPRTKNQEDGLRARGDPTADHTATVAPCRSSTVRRTTCNDTGTVTPSPRDQPWGSAAEPRRVARGAGTGLVVARVGVVTDVLREHRAHQRLHLLGVHVRGLDPIPLLHADPVDHLEGK</sequence>
<feature type="compositionally biased region" description="Basic and acidic residues" evidence="1">
    <location>
        <begin position="90"/>
        <end position="116"/>
    </location>
</feature>
<gene>
    <name evidence="2" type="ORF">EYF80_028673</name>
</gene>
<name>A0A4Z2H7F5_9TELE</name>
<dbReference type="EMBL" id="SRLO01000321">
    <property type="protein sequence ID" value="TNN61165.1"/>
    <property type="molecule type" value="Genomic_DNA"/>
</dbReference>
<reference evidence="2 3" key="1">
    <citation type="submission" date="2019-03" db="EMBL/GenBank/DDBJ databases">
        <title>First draft genome of Liparis tanakae, snailfish: a comprehensive survey of snailfish specific genes.</title>
        <authorList>
            <person name="Kim W."/>
            <person name="Song I."/>
            <person name="Jeong J.-H."/>
            <person name="Kim D."/>
            <person name="Kim S."/>
            <person name="Ryu S."/>
            <person name="Song J.Y."/>
            <person name="Lee S.K."/>
        </authorList>
    </citation>
    <scope>NUCLEOTIDE SEQUENCE [LARGE SCALE GENOMIC DNA]</scope>
    <source>
        <tissue evidence="2">Muscle</tissue>
    </source>
</reference>
<dbReference type="Proteomes" id="UP000314294">
    <property type="component" value="Unassembled WGS sequence"/>
</dbReference>
<evidence type="ECO:0000256" key="1">
    <source>
        <dbReference type="SAM" id="MobiDB-lite"/>
    </source>
</evidence>
<keyword evidence="3" id="KW-1185">Reference proteome</keyword>
<feature type="region of interest" description="Disordered" evidence="1">
    <location>
        <begin position="40"/>
        <end position="153"/>
    </location>
</feature>
<evidence type="ECO:0000313" key="3">
    <source>
        <dbReference type="Proteomes" id="UP000314294"/>
    </source>
</evidence>
<accession>A0A4Z2H7F5</accession>
<dbReference type="AlphaFoldDB" id="A0A4Z2H7F5"/>
<organism evidence="2 3">
    <name type="scientific">Liparis tanakae</name>
    <name type="common">Tanaka's snailfish</name>
    <dbReference type="NCBI Taxonomy" id="230148"/>
    <lineage>
        <taxon>Eukaryota</taxon>
        <taxon>Metazoa</taxon>
        <taxon>Chordata</taxon>
        <taxon>Craniata</taxon>
        <taxon>Vertebrata</taxon>
        <taxon>Euteleostomi</taxon>
        <taxon>Actinopterygii</taxon>
        <taxon>Neopterygii</taxon>
        <taxon>Teleostei</taxon>
        <taxon>Neoteleostei</taxon>
        <taxon>Acanthomorphata</taxon>
        <taxon>Eupercaria</taxon>
        <taxon>Perciformes</taxon>
        <taxon>Cottioidei</taxon>
        <taxon>Cottales</taxon>
        <taxon>Liparidae</taxon>
        <taxon>Liparis</taxon>
    </lineage>
</organism>
<feature type="compositionally biased region" description="Low complexity" evidence="1">
    <location>
        <begin position="57"/>
        <end position="77"/>
    </location>
</feature>
<feature type="compositionally biased region" description="Polar residues" evidence="1">
    <location>
        <begin position="126"/>
        <end position="145"/>
    </location>
</feature>